<organism evidence="2 3">
    <name type="scientific">Clostridium lapidicellarium</name>
    <dbReference type="NCBI Taxonomy" id="3240931"/>
    <lineage>
        <taxon>Bacteria</taxon>
        <taxon>Bacillati</taxon>
        <taxon>Bacillota</taxon>
        <taxon>Clostridia</taxon>
        <taxon>Eubacteriales</taxon>
        <taxon>Clostridiaceae</taxon>
        <taxon>Clostridium</taxon>
    </lineage>
</organism>
<name>A0ABV4DV10_9CLOT</name>
<keyword evidence="3" id="KW-1185">Reference proteome</keyword>
<proteinExistence type="predicted"/>
<comment type="caution">
    <text evidence="2">The sequence shown here is derived from an EMBL/GenBank/DDBJ whole genome shotgun (WGS) entry which is preliminary data.</text>
</comment>
<dbReference type="InterPro" id="IPR046865">
    <property type="entry name" value="FapA_b_solenoid"/>
</dbReference>
<dbReference type="Pfam" id="PF14804">
    <property type="entry name" value="Jag_N"/>
    <property type="match status" value="1"/>
</dbReference>
<dbReference type="PANTHER" id="PTHR38032:SF1">
    <property type="entry name" value="RNA-BINDING PROTEIN KHPB N-TERMINAL DOMAIN-CONTAINING PROTEIN"/>
    <property type="match status" value="1"/>
</dbReference>
<dbReference type="Proteomes" id="UP001565220">
    <property type="component" value="Unassembled WGS sequence"/>
</dbReference>
<dbReference type="PANTHER" id="PTHR38032">
    <property type="entry name" value="POLYMERASE-RELATED"/>
    <property type="match status" value="1"/>
</dbReference>
<gene>
    <name evidence="2" type="ORF">AB8S09_05340</name>
</gene>
<protein>
    <submittedName>
        <fullName evidence="2">DUF342 domain-containing protein</fullName>
    </submittedName>
</protein>
<dbReference type="InterPro" id="IPR032782">
    <property type="entry name" value="KhpB_N"/>
</dbReference>
<dbReference type="Pfam" id="PF20250">
    <property type="entry name" value="FapA_N"/>
    <property type="match status" value="1"/>
</dbReference>
<evidence type="ECO:0000313" key="3">
    <source>
        <dbReference type="Proteomes" id="UP001565220"/>
    </source>
</evidence>
<sequence length="642" mass="70884">MKKIFRGISLEDCLKSASYELNKPKEQLKYRILKQKKSFFKKKTVIEVFLDDAERNMAPLNPDESSGTVRVEQGRIIVKDPAAKGRPAVICRSKYMSIFVDGAEVEKGCEVFSNSDIKVVFQEEEAKREFSIHVPHDKMKAYAEVRYTPKNEYALKDTPESSRLTLEAGVVKSTQPPEYTAEEIKEELSNNKIVYGIIEENLKKVVKTNKKILVAQGKKPVDGEDDRIEAKFKTFADLKEDMVGNVDFKSIGAVNAVRKGDVIAVKHVGTEGENGCDVYGKIIKCQKGKKLKLKAGTGCILKDKNTVEAIIDGKPSVQGNTFYVHQVHEINGDVDLSTGNVKFIGDVVIHGGVKERMKVKCGNDLVIDREVERADISAAGSITIGGSIVASKIYGGGDNVKKLHAVEHLKKFNQNLDKLMQVVDEIKSYNLLGCNKSDGEIIKILLENKFKILLRLGINIIADLNAQNEEDSEDDIVRYIKTRLMGMGPVSIKNYLELNELIDGVNGKIKYFENTLGLPVNVNISYCQDSNIQSSGSVLITGKGEYVSTIAGSDSIEFEREGSVARGGILSSQKEVRCKIVGSMAGVSTTLQVGSKGSIWADVAYHNTIFKVGDREKVLESPGKNVHAYLKDGNIMVDKFVL</sequence>
<dbReference type="InterPro" id="IPR005646">
    <property type="entry name" value="FapA"/>
</dbReference>
<feature type="domain" description="RNA-binding protein KhpB N-terminal" evidence="1">
    <location>
        <begin position="4"/>
        <end position="51"/>
    </location>
</feature>
<evidence type="ECO:0000313" key="2">
    <source>
        <dbReference type="EMBL" id="MEY8763074.1"/>
    </source>
</evidence>
<dbReference type="RefSeq" id="WP_369868623.1">
    <property type="nucleotide sequence ID" value="NZ_JBGFFE010000005.1"/>
</dbReference>
<evidence type="ECO:0000259" key="1">
    <source>
        <dbReference type="SMART" id="SM01245"/>
    </source>
</evidence>
<dbReference type="EMBL" id="JBGFFE010000005">
    <property type="protein sequence ID" value="MEY8763074.1"/>
    <property type="molecule type" value="Genomic_DNA"/>
</dbReference>
<reference evidence="2 3" key="1">
    <citation type="submission" date="2024-08" db="EMBL/GenBank/DDBJ databases">
        <title>Clostridium lapicellarii sp. nov., and Clostridium renhuaiense sp. nov., two species isolated from the mud in a fermentation cellar used for producing sauce-flavour Chinese liquors.</title>
        <authorList>
            <person name="Yang F."/>
            <person name="Wang H."/>
            <person name="Chen L.Q."/>
            <person name="Zhou N."/>
            <person name="Lu J.J."/>
            <person name="Pu X.X."/>
            <person name="Wan B."/>
            <person name="Wang L."/>
            <person name="Liu S.J."/>
        </authorList>
    </citation>
    <scope>NUCLEOTIDE SEQUENCE [LARGE SCALE GENOMIC DNA]</scope>
    <source>
        <strain evidence="2 3">MT-113</strain>
    </source>
</reference>
<dbReference type="InterPro" id="IPR046866">
    <property type="entry name" value="FapA_N"/>
</dbReference>
<accession>A0ABV4DV10</accession>
<dbReference type="SMART" id="SM01245">
    <property type="entry name" value="Jag_N"/>
    <property type="match status" value="1"/>
</dbReference>
<dbReference type="Pfam" id="PF03961">
    <property type="entry name" value="FapA"/>
    <property type="match status" value="1"/>
</dbReference>